<dbReference type="PROSITE" id="PS50879">
    <property type="entry name" value="RNASE_H_1"/>
    <property type="match status" value="1"/>
</dbReference>
<dbReference type="InterPro" id="IPR036691">
    <property type="entry name" value="Endo/exonu/phosph_ase_sf"/>
</dbReference>
<dbReference type="SUPFAM" id="SSF53098">
    <property type="entry name" value="Ribonuclease H-like"/>
    <property type="match status" value="1"/>
</dbReference>
<proteinExistence type="predicted"/>
<dbReference type="EMBL" id="BGPR01000192">
    <property type="protein sequence ID" value="GBM03546.1"/>
    <property type="molecule type" value="Genomic_DNA"/>
</dbReference>
<evidence type="ECO:0000313" key="3">
    <source>
        <dbReference type="Proteomes" id="UP000499080"/>
    </source>
</evidence>
<keyword evidence="3" id="KW-1185">Reference proteome</keyword>
<dbReference type="GO" id="GO:0004523">
    <property type="term" value="F:RNA-DNA hybrid ribonuclease activity"/>
    <property type="evidence" value="ECO:0007669"/>
    <property type="project" value="InterPro"/>
</dbReference>
<dbReference type="PANTHER" id="PTHR19446">
    <property type="entry name" value="REVERSE TRANSCRIPTASES"/>
    <property type="match status" value="1"/>
</dbReference>
<protein>
    <recommendedName>
        <fullName evidence="1">RNase H type-1 domain-containing protein</fullName>
    </recommendedName>
</protein>
<feature type="domain" description="RNase H type-1" evidence="1">
    <location>
        <begin position="394"/>
        <end position="514"/>
    </location>
</feature>
<comment type="caution">
    <text evidence="2">The sequence shown here is derived from an EMBL/GenBank/DDBJ whole genome shotgun (WGS) entry which is preliminary data.</text>
</comment>
<evidence type="ECO:0000313" key="2">
    <source>
        <dbReference type="EMBL" id="GBM03546.1"/>
    </source>
</evidence>
<dbReference type="InterPro" id="IPR012337">
    <property type="entry name" value="RNaseH-like_sf"/>
</dbReference>
<organism evidence="2 3">
    <name type="scientific">Araneus ventricosus</name>
    <name type="common">Orbweaver spider</name>
    <name type="synonym">Epeira ventricosa</name>
    <dbReference type="NCBI Taxonomy" id="182803"/>
    <lineage>
        <taxon>Eukaryota</taxon>
        <taxon>Metazoa</taxon>
        <taxon>Ecdysozoa</taxon>
        <taxon>Arthropoda</taxon>
        <taxon>Chelicerata</taxon>
        <taxon>Arachnida</taxon>
        <taxon>Araneae</taxon>
        <taxon>Araneomorphae</taxon>
        <taxon>Entelegynae</taxon>
        <taxon>Araneoidea</taxon>
        <taxon>Araneidae</taxon>
        <taxon>Araneus</taxon>
    </lineage>
</organism>
<dbReference type="CDD" id="cd09276">
    <property type="entry name" value="Rnase_HI_RT_non_LTR"/>
    <property type="match status" value="1"/>
</dbReference>
<dbReference type="InterPro" id="IPR036397">
    <property type="entry name" value="RNaseH_sf"/>
</dbReference>
<dbReference type="AlphaFoldDB" id="A0A4Y2CI25"/>
<dbReference type="Proteomes" id="UP000499080">
    <property type="component" value="Unassembled WGS sequence"/>
</dbReference>
<name>A0A4Y2CI25_ARAVE</name>
<accession>A0A4Y2CI25</accession>
<sequence>MWGYRDIDSRGERILQFLLANNLLIANSTDAPPTFERGIFKGCPDLTISTQDIISKKFLNKLKPSINPLLEEIRNSQTQDDINKTTSHFQNKIINACKSTYKTKKQEVARPPSWYTSKLEIEKIRLKALKRRAQRAPKDKRSRRFLTLKKDQALYMKHVKQAKNSGWKTFCTNASNPYSKQYKAAFRKTISPSHLIALKNNNPTGDQLKIADNILEQMFPKPLNYADLPTRRTNTPDDVPFTKDEIAIVIKNLHKGKAPGPDGIDSIIIQQIYKRFPILFMELFNKCLHLGTFPEISEGPAVRNRRMGCPHGSCSGPVLWNLVANKILQETCPENTALQQEARVKDIRRLNISLPDTLTTLIPGEVEKGETSWAAYPAEYPSKEQISLLDGGGITSGTRFYIDGSKTEKGVGAAFCVLSGQTIAYRWLAKLQDYNSVFQAEHLALKHATDHAISLPHQPITILMDNQASVQAAANPRSRNTTAKEICKSLITNKHVHISWIKVHMGYDGNEEAD</sequence>
<dbReference type="InterPro" id="IPR002156">
    <property type="entry name" value="RNaseH_domain"/>
</dbReference>
<reference evidence="2 3" key="1">
    <citation type="journal article" date="2019" name="Sci. Rep.">
        <title>Orb-weaving spider Araneus ventricosus genome elucidates the spidroin gene catalogue.</title>
        <authorList>
            <person name="Kono N."/>
            <person name="Nakamura H."/>
            <person name="Ohtoshi R."/>
            <person name="Moran D.A.P."/>
            <person name="Shinohara A."/>
            <person name="Yoshida Y."/>
            <person name="Fujiwara M."/>
            <person name="Mori M."/>
            <person name="Tomita M."/>
            <person name="Arakawa K."/>
        </authorList>
    </citation>
    <scope>NUCLEOTIDE SEQUENCE [LARGE SCALE GENOMIC DNA]</scope>
</reference>
<dbReference type="Pfam" id="PF00075">
    <property type="entry name" value="RNase_H"/>
    <property type="match status" value="1"/>
</dbReference>
<dbReference type="Gene3D" id="3.60.10.10">
    <property type="entry name" value="Endonuclease/exonuclease/phosphatase"/>
    <property type="match status" value="1"/>
</dbReference>
<dbReference type="GO" id="GO:0003676">
    <property type="term" value="F:nucleic acid binding"/>
    <property type="evidence" value="ECO:0007669"/>
    <property type="project" value="InterPro"/>
</dbReference>
<dbReference type="OrthoDB" id="6514649at2759"/>
<dbReference type="Gene3D" id="3.30.420.10">
    <property type="entry name" value="Ribonuclease H-like superfamily/Ribonuclease H"/>
    <property type="match status" value="1"/>
</dbReference>
<gene>
    <name evidence="2" type="ORF">AVEN_95431_1</name>
</gene>
<evidence type="ECO:0000259" key="1">
    <source>
        <dbReference type="PROSITE" id="PS50879"/>
    </source>
</evidence>